<keyword evidence="5" id="KW-0539">Nucleus</keyword>
<feature type="region of interest" description="Disordered" evidence="6">
    <location>
        <begin position="217"/>
        <end position="245"/>
    </location>
</feature>
<keyword evidence="3" id="KW-0238">DNA-binding</keyword>
<dbReference type="GO" id="GO:0008270">
    <property type="term" value="F:zinc ion binding"/>
    <property type="evidence" value="ECO:0007669"/>
    <property type="project" value="InterPro"/>
</dbReference>
<name>A0A9P7AYN4_9HELO</name>
<dbReference type="CDD" id="cd00067">
    <property type="entry name" value="GAL4"/>
    <property type="match status" value="1"/>
</dbReference>
<dbReference type="GO" id="GO:0045122">
    <property type="term" value="P:aflatoxin biosynthetic process"/>
    <property type="evidence" value="ECO:0007669"/>
    <property type="project" value="InterPro"/>
</dbReference>
<dbReference type="Proteomes" id="UP000785200">
    <property type="component" value="Unassembled WGS sequence"/>
</dbReference>
<organism evidence="8 9">
    <name type="scientific">Hyphodiscus hymeniophilus</name>
    <dbReference type="NCBI Taxonomy" id="353542"/>
    <lineage>
        <taxon>Eukaryota</taxon>
        <taxon>Fungi</taxon>
        <taxon>Dikarya</taxon>
        <taxon>Ascomycota</taxon>
        <taxon>Pezizomycotina</taxon>
        <taxon>Leotiomycetes</taxon>
        <taxon>Helotiales</taxon>
        <taxon>Hyphodiscaceae</taxon>
        <taxon>Hyphodiscus</taxon>
    </lineage>
</organism>
<dbReference type="PROSITE" id="PS50048">
    <property type="entry name" value="ZN2_CY6_FUNGAL_2"/>
    <property type="match status" value="1"/>
</dbReference>
<evidence type="ECO:0000256" key="1">
    <source>
        <dbReference type="ARBA" id="ARBA00022723"/>
    </source>
</evidence>
<dbReference type="Pfam" id="PF00172">
    <property type="entry name" value="Zn_clus"/>
    <property type="match status" value="1"/>
</dbReference>
<dbReference type="GO" id="GO:0000981">
    <property type="term" value="F:DNA-binding transcription factor activity, RNA polymerase II-specific"/>
    <property type="evidence" value="ECO:0007669"/>
    <property type="project" value="InterPro"/>
</dbReference>
<dbReference type="AlphaFoldDB" id="A0A9P7AYN4"/>
<evidence type="ECO:0000313" key="8">
    <source>
        <dbReference type="EMBL" id="KAG0650219.1"/>
    </source>
</evidence>
<proteinExistence type="predicted"/>
<feature type="domain" description="Zn(2)-C6 fungal-type" evidence="7">
    <location>
        <begin position="32"/>
        <end position="62"/>
    </location>
</feature>
<keyword evidence="2" id="KW-0805">Transcription regulation</keyword>
<dbReference type="PANTHER" id="PTHR31069:SF31">
    <property type="entry name" value="MONODICTYPHENONE CLUSTER TRANSCRIPTION FACTOR-RELATED"/>
    <property type="match status" value="1"/>
</dbReference>
<evidence type="ECO:0000256" key="4">
    <source>
        <dbReference type="ARBA" id="ARBA00023163"/>
    </source>
</evidence>
<accession>A0A9P7AYN4</accession>
<gene>
    <name evidence="8" type="ORF">D0Z07_3375</name>
</gene>
<dbReference type="EMBL" id="VNKQ01000006">
    <property type="protein sequence ID" value="KAG0650219.1"/>
    <property type="molecule type" value="Genomic_DNA"/>
</dbReference>
<feature type="compositionally biased region" description="Low complexity" evidence="6">
    <location>
        <begin position="217"/>
        <end position="232"/>
    </location>
</feature>
<comment type="caution">
    <text evidence="8">The sequence shown here is derived from an EMBL/GenBank/DDBJ whole genome shotgun (WGS) entry which is preliminary data.</text>
</comment>
<dbReference type="PANTHER" id="PTHR31069">
    <property type="entry name" value="OLEATE-ACTIVATED TRANSCRIPTION FACTOR 1-RELATED"/>
    <property type="match status" value="1"/>
</dbReference>
<dbReference type="Gene3D" id="4.10.240.10">
    <property type="entry name" value="Zn(2)-C6 fungal-type DNA-binding domain"/>
    <property type="match status" value="1"/>
</dbReference>
<dbReference type="PROSITE" id="PS00463">
    <property type="entry name" value="ZN2_CY6_FUNGAL_1"/>
    <property type="match status" value="1"/>
</dbReference>
<dbReference type="PRINTS" id="PR00755">
    <property type="entry name" value="AFLATOXINBRP"/>
</dbReference>
<dbReference type="GO" id="GO:0003677">
    <property type="term" value="F:DNA binding"/>
    <property type="evidence" value="ECO:0007669"/>
    <property type="project" value="UniProtKB-KW"/>
</dbReference>
<evidence type="ECO:0000256" key="6">
    <source>
        <dbReference type="SAM" id="MobiDB-lite"/>
    </source>
</evidence>
<feature type="region of interest" description="Disordered" evidence="6">
    <location>
        <begin position="1"/>
        <end position="31"/>
    </location>
</feature>
<dbReference type="InterPro" id="IPR036864">
    <property type="entry name" value="Zn2-C6_fun-type_DNA-bd_sf"/>
</dbReference>
<reference evidence="8" key="1">
    <citation type="submission" date="2019-07" db="EMBL/GenBank/DDBJ databases">
        <title>Hyphodiscus hymeniophilus genome sequencing and assembly.</title>
        <authorList>
            <person name="Kramer G."/>
            <person name="Nodwell J."/>
        </authorList>
    </citation>
    <scope>NUCLEOTIDE SEQUENCE</scope>
    <source>
        <strain evidence="8">ATCC 34498</strain>
    </source>
</reference>
<evidence type="ECO:0000259" key="7">
    <source>
        <dbReference type="PROSITE" id="PS50048"/>
    </source>
</evidence>
<evidence type="ECO:0000256" key="2">
    <source>
        <dbReference type="ARBA" id="ARBA00023015"/>
    </source>
</evidence>
<dbReference type="InterPro" id="IPR001138">
    <property type="entry name" value="Zn2Cys6_DnaBD"/>
</dbReference>
<dbReference type="InterPro" id="IPR013700">
    <property type="entry name" value="AflR"/>
</dbReference>
<sequence length="344" mass="36851">MTSIHPSPEISPRSSAPAGWPKPPAPSKLRDSCHACASSKVKCHKEKPTCSRCAKRGIACEYFATKRAGRKHESRSTSESSKTEKIPRAMPTLSWPTNLSASSEMDYLLSPSLLQPSAQQNAATPNSSDSFSNLFSPVDPFLSSVLTDLSTGFDEFTNSTVAFSLSETSDSDILNQFNFYSGDGSGSSKSRFDSEGNETLLGVLDTSAIFDEPISEHSLLSQPQSPPSSQDSSTDDPHSNGGVQASAESPCFCLIRGLGLMKQLSPIAPTASTSPNGDNNQAATSQLPTIKTVIAENEQVIEAVANMLQCQSWVGTPQQHEENELRRTTAKVQRSPLGHQILAI</sequence>
<keyword evidence="9" id="KW-1185">Reference proteome</keyword>
<evidence type="ECO:0000313" key="9">
    <source>
        <dbReference type="Proteomes" id="UP000785200"/>
    </source>
</evidence>
<keyword evidence="1" id="KW-0479">Metal-binding</keyword>
<dbReference type="GO" id="GO:0005634">
    <property type="term" value="C:nucleus"/>
    <property type="evidence" value="ECO:0007669"/>
    <property type="project" value="InterPro"/>
</dbReference>
<dbReference type="SMART" id="SM00066">
    <property type="entry name" value="GAL4"/>
    <property type="match status" value="1"/>
</dbReference>
<evidence type="ECO:0000256" key="3">
    <source>
        <dbReference type="ARBA" id="ARBA00023125"/>
    </source>
</evidence>
<protein>
    <submittedName>
        <fullName evidence="8">Transcription factor</fullName>
    </submittedName>
</protein>
<dbReference type="OrthoDB" id="2740448at2759"/>
<keyword evidence="4" id="KW-0804">Transcription</keyword>
<dbReference type="SUPFAM" id="SSF57701">
    <property type="entry name" value="Zn2/Cys6 DNA-binding domain"/>
    <property type="match status" value="1"/>
</dbReference>
<feature type="region of interest" description="Disordered" evidence="6">
    <location>
        <begin position="70"/>
        <end position="94"/>
    </location>
</feature>
<evidence type="ECO:0000256" key="5">
    <source>
        <dbReference type="ARBA" id="ARBA00023242"/>
    </source>
</evidence>
<dbReference type="InterPro" id="IPR050675">
    <property type="entry name" value="OAF3"/>
</dbReference>
<dbReference type="Pfam" id="PF08493">
    <property type="entry name" value="AflR"/>
    <property type="match status" value="1"/>
</dbReference>